<dbReference type="InterPro" id="IPR018392">
    <property type="entry name" value="LysM"/>
</dbReference>
<dbReference type="EMBL" id="CP001822">
    <property type="protein sequence ID" value="ACZ32425.1"/>
    <property type="molecule type" value="Genomic_DNA"/>
</dbReference>
<dbReference type="InterPro" id="IPR036388">
    <property type="entry name" value="WH-like_DNA-bd_sf"/>
</dbReference>
<feature type="region of interest" description="Disordered" evidence="1">
    <location>
        <begin position="295"/>
        <end position="379"/>
    </location>
</feature>
<dbReference type="PANTHER" id="PTHR34700">
    <property type="entry name" value="POTASSIUM BINDING PROTEIN KBP"/>
    <property type="match status" value="1"/>
</dbReference>
<feature type="domain" description="LysM" evidence="3">
    <location>
        <begin position="171"/>
        <end position="221"/>
    </location>
</feature>
<dbReference type="Pfam" id="PF01476">
    <property type="entry name" value="LysM"/>
    <property type="match status" value="1"/>
</dbReference>
<feature type="transmembrane region" description="Helical" evidence="2">
    <location>
        <begin position="58"/>
        <end position="83"/>
    </location>
</feature>
<evidence type="ECO:0000256" key="2">
    <source>
        <dbReference type="SAM" id="Phobius"/>
    </source>
</evidence>
<dbReference type="InterPro" id="IPR036779">
    <property type="entry name" value="LysM_dom_sf"/>
</dbReference>
<dbReference type="CDD" id="cd00118">
    <property type="entry name" value="LysM"/>
    <property type="match status" value="2"/>
</dbReference>
<keyword evidence="5" id="KW-1185">Reference proteome</keyword>
<feature type="domain" description="LysM" evidence="3">
    <location>
        <begin position="232"/>
        <end position="288"/>
    </location>
</feature>
<dbReference type="eggNOG" id="COG1652">
    <property type="taxonomic scope" value="Bacteria"/>
</dbReference>
<dbReference type="PANTHER" id="PTHR34700:SF4">
    <property type="entry name" value="PHAGE-LIKE ELEMENT PBSX PROTEIN XKDP"/>
    <property type="match status" value="1"/>
</dbReference>
<reference evidence="4 5" key="1">
    <citation type="journal article" date="2010" name="Stand. Genomic Sci.">
        <title>Complete genome sequence of Xylanimonas cellulosilytica type strain (XIL07).</title>
        <authorList>
            <person name="Foster B."/>
            <person name="Pukall R."/>
            <person name="Abt B."/>
            <person name="Nolan M."/>
            <person name="Glavina Del Rio T."/>
            <person name="Chen F."/>
            <person name="Lucas S."/>
            <person name="Tice H."/>
            <person name="Pitluck S."/>
            <person name="Cheng J.-F."/>
            <person name="Chertkov O."/>
            <person name="Brettin T."/>
            <person name="Han C."/>
            <person name="Detter J.C."/>
            <person name="Bruce D."/>
            <person name="Goodwin L."/>
            <person name="Ivanova N."/>
            <person name="Mavromatis K."/>
            <person name="Pati A."/>
            <person name="Mikhailova N."/>
            <person name="Chen A."/>
            <person name="Palaniappan K."/>
            <person name="Land M."/>
            <person name="Hauser L."/>
            <person name="Chang Y.-J."/>
            <person name="Jeffries C.D."/>
            <person name="Chain P."/>
            <person name="Rohde M."/>
            <person name="Goeker M."/>
            <person name="Bristow J."/>
            <person name="Eisen J.A."/>
            <person name="Markowitz V."/>
            <person name="Hugenholtz P."/>
            <person name="Kyrpides N.C."/>
            <person name="Klenk H.-P."/>
            <person name="Lapidus A."/>
        </authorList>
    </citation>
    <scope>NUCLEOTIDE SEQUENCE [LARGE SCALE GENOMIC DNA]</scope>
    <source>
        <strain evidence="5">DSM 15894 / CECT 5975 / LMG 20990 / XIL07</strain>
        <plasmid evidence="5">Plasmid pXCEL01</plasmid>
    </source>
</reference>
<dbReference type="KEGG" id="xce:Xcel_3426"/>
<sequence>MSTLRRRLVGLAAVLLIVGIVVGLPVVLLAVGANPLEAGLPSFSDITGALTSPDDGSLLVGLIEVVAWLAWAFLTLSLLVEIVSRARGIRAPRMPGLRMPQNAARGLVGAAVMLFVSVPVANALPATAAAATLEPTHVATITAPANPAAAVPVASPAAPVSVAPEQGPGTVAYTVQPHESLWSIAASQLGDGHRFTEIVDLNQELLGGKANFIKPGWVLQIPAPVEAPATTETVTVERGDTLSSIARDELGDADRYPEIFEASRDIEQPGGAHLSDPNVIQPGWTVAVPAAATATPAPSAPSAVPTVEAPEAEATPTTPSEPTPTLEPAAPHADAEAPAAVAPAAPAPQQATAPAETTAAPTASAATESAVAEREQASAVHDGLEEEVLWQAATAAGIGTVLAAGVLAVVARRRRNQQRLRRPGQPMPLPLGEAAVFEQEIRAAADPLSVETVDVALRSLAHHCAETGKPLPTVRAARLTADRFELYLEDGAHLPAPWIDTAEEKIWTLEVAAAVELGSVNRGAVPAPYPSLVTIGHDEEAGHVFLNLEHLGALGITGDDPSTREILAALAIELATSVWADDLQVTLVGAFPELEDALQTGRIRYLPTVGRLVDELSTRAQDDRQALAAAGVADLYSARVTGAVPDAWDPEIVLLAGNITDRQRAQLTDLVAELPHVALATITSGLSVGEWTLEATPGADQAVLSPIGLQIQPQRLPMEQYGHLLQLVALADVDELDGDAPADPTVAEVEAIAPVDEPPAPASAMPAVTLEMLEVNVGIDPAVSDPASIPVTVVDDVEQSGAAAPADDQVEAVESEISATLDEPVAAHDEEVPMPTPAGPRILVLGPVDLTGAVGSVEDSKRARLLEYAAYLALNPRATHTAIDDAIWPDRRTEDNLNTRNTATSKLRRWVGQDEDGNDYLPRHQAGGGYGFSAGVTTDASDWDQLLAGDPLGATTENLEAALRLVRGIPFEGTHRKRYAWAEPTKQRLISEIVDTSYSLAKRRLMEGRWRAAEAAVVVGLRIEPAQENLWRIRILAAHESRNPDLEAEAIERLLTITEQLECDLEPETEQLLAALKNPGADFDRLMAHAL</sequence>
<dbReference type="SMART" id="SM01043">
    <property type="entry name" value="BTAD"/>
    <property type="match status" value="1"/>
</dbReference>
<dbReference type="Proteomes" id="UP000002255">
    <property type="component" value="Plasmid pXCEL01"/>
</dbReference>
<evidence type="ECO:0000256" key="1">
    <source>
        <dbReference type="SAM" id="MobiDB-lite"/>
    </source>
</evidence>
<dbReference type="AlphaFoldDB" id="D1C0V9"/>
<dbReference type="InterPro" id="IPR052196">
    <property type="entry name" value="Bact_Kbp"/>
</dbReference>
<dbReference type="HOGENOM" id="CLU_005332_0_0_11"/>
<protein>
    <submittedName>
        <fullName evidence="4">Peptidoglycan-binding LysM</fullName>
    </submittedName>
</protein>
<organism evidence="4 5">
    <name type="scientific">Xylanimonas cellulosilytica (strain DSM 15894 / JCM 12276 / CECT 5975 / KCTC 9989 / LMG 20990 / NBRC 107835 / XIL07)</name>
    <dbReference type="NCBI Taxonomy" id="446471"/>
    <lineage>
        <taxon>Bacteria</taxon>
        <taxon>Bacillati</taxon>
        <taxon>Actinomycetota</taxon>
        <taxon>Actinomycetes</taxon>
        <taxon>Micrococcales</taxon>
        <taxon>Promicromonosporaceae</taxon>
        <taxon>Xylanimonas</taxon>
    </lineage>
</organism>
<dbReference type="RefSeq" id="WP_012880165.1">
    <property type="nucleotide sequence ID" value="NC_013531.1"/>
</dbReference>
<dbReference type="InterPro" id="IPR005158">
    <property type="entry name" value="BTAD"/>
</dbReference>
<accession>D1C0V9</accession>
<dbReference type="InterPro" id="IPR011990">
    <property type="entry name" value="TPR-like_helical_dom_sf"/>
</dbReference>
<gene>
    <name evidence="4" type="ORF">Xcel_3426</name>
</gene>
<name>D1C0V9_XYLCX</name>
<feature type="transmembrane region" description="Helical" evidence="2">
    <location>
        <begin position="104"/>
        <end position="124"/>
    </location>
</feature>
<evidence type="ECO:0000313" key="5">
    <source>
        <dbReference type="Proteomes" id="UP000002255"/>
    </source>
</evidence>
<keyword evidence="2" id="KW-1133">Transmembrane helix</keyword>
<dbReference type="eggNOG" id="COG3629">
    <property type="taxonomic scope" value="Bacteria"/>
</dbReference>
<proteinExistence type="predicted"/>
<dbReference type="Gene3D" id="3.10.350.10">
    <property type="entry name" value="LysM domain"/>
    <property type="match status" value="2"/>
</dbReference>
<feature type="transmembrane region" description="Helical" evidence="2">
    <location>
        <begin position="12"/>
        <end position="33"/>
    </location>
</feature>
<dbReference type="Gene3D" id="1.10.10.10">
    <property type="entry name" value="Winged helix-like DNA-binding domain superfamily/Winged helix DNA-binding domain"/>
    <property type="match status" value="1"/>
</dbReference>
<dbReference type="Gene3D" id="1.25.40.10">
    <property type="entry name" value="Tetratricopeptide repeat domain"/>
    <property type="match status" value="1"/>
</dbReference>
<dbReference type="OrthoDB" id="8444614at2"/>
<keyword evidence="2" id="KW-0812">Transmembrane</keyword>
<geneLocation type="plasmid" evidence="4 5">
    <name>pXCEL01</name>
</geneLocation>
<keyword evidence="2" id="KW-0472">Membrane</keyword>
<keyword evidence="4" id="KW-0614">Plasmid</keyword>
<dbReference type="SMART" id="SM00257">
    <property type="entry name" value="LysM"/>
    <property type="match status" value="2"/>
</dbReference>
<evidence type="ECO:0000259" key="3">
    <source>
        <dbReference type="PROSITE" id="PS51782"/>
    </source>
</evidence>
<feature type="compositionally biased region" description="Low complexity" evidence="1">
    <location>
        <begin position="295"/>
        <end position="370"/>
    </location>
</feature>
<dbReference type="PROSITE" id="PS51782">
    <property type="entry name" value="LYSM"/>
    <property type="match status" value="2"/>
</dbReference>
<evidence type="ECO:0000313" key="4">
    <source>
        <dbReference type="EMBL" id="ACZ32425.1"/>
    </source>
</evidence>